<accession>A0A1E7RDX6</accession>
<reference evidence="6 7" key="1">
    <citation type="submission" date="2016-09" db="EMBL/GenBank/DDBJ databases">
        <authorList>
            <person name="Capua I."/>
            <person name="De Benedictis P."/>
            <person name="Joannis T."/>
            <person name="Lombin L.H."/>
            <person name="Cattoli G."/>
        </authorList>
    </citation>
    <scope>NUCLEOTIDE SEQUENCE [LARGE SCALE GENOMIC DNA]</scope>
    <source>
        <strain evidence="6 7">ANC 4671</strain>
    </source>
</reference>
<dbReference type="Pfam" id="PF16331">
    <property type="entry name" value="TolA_bind_tri"/>
    <property type="match status" value="1"/>
</dbReference>
<evidence type="ECO:0000256" key="2">
    <source>
        <dbReference type="SAM" id="MobiDB-lite"/>
    </source>
</evidence>
<dbReference type="RefSeq" id="WP_070068949.1">
    <property type="nucleotide sequence ID" value="NZ_MKKK01000006.1"/>
</dbReference>
<evidence type="ECO:0000256" key="1">
    <source>
        <dbReference type="ARBA" id="ARBA00022729"/>
    </source>
</evidence>
<feature type="domain" description="YbgF trimerisation" evidence="5">
    <location>
        <begin position="43"/>
        <end position="100"/>
    </location>
</feature>
<comment type="caution">
    <text evidence="6">The sequence shown here is derived from an EMBL/GenBank/DDBJ whole genome shotgun (WGS) entry which is preliminary data.</text>
</comment>
<evidence type="ECO:0000313" key="6">
    <source>
        <dbReference type="EMBL" id="OEY97610.1"/>
    </source>
</evidence>
<dbReference type="STRING" id="1262585.BJI46_09010"/>
<evidence type="ECO:0000256" key="3">
    <source>
        <dbReference type="SAM" id="SignalP"/>
    </source>
</evidence>
<dbReference type="InterPro" id="IPR011990">
    <property type="entry name" value="TPR-like_helical_dom_sf"/>
</dbReference>
<name>A0A1E7RDX6_9GAMM</name>
<evidence type="ECO:0000313" key="7">
    <source>
        <dbReference type="Proteomes" id="UP000185895"/>
    </source>
</evidence>
<dbReference type="Pfam" id="PF13525">
    <property type="entry name" value="YfiO"/>
    <property type="match status" value="1"/>
</dbReference>
<evidence type="ECO:0000259" key="5">
    <source>
        <dbReference type="Pfam" id="PF16331"/>
    </source>
</evidence>
<evidence type="ECO:0000259" key="4">
    <source>
        <dbReference type="Pfam" id="PF13525"/>
    </source>
</evidence>
<gene>
    <name evidence="6" type="ORF">BJI46_09010</name>
</gene>
<feature type="signal peptide" evidence="3">
    <location>
        <begin position="1"/>
        <end position="18"/>
    </location>
</feature>
<dbReference type="EMBL" id="MKKK01000006">
    <property type="protein sequence ID" value="OEY97610.1"/>
    <property type="molecule type" value="Genomic_DNA"/>
</dbReference>
<dbReference type="GO" id="GO:0070206">
    <property type="term" value="P:protein trimerization"/>
    <property type="evidence" value="ECO:0007669"/>
    <property type="project" value="InterPro"/>
</dbReference>
<dbReference type="AlphaFoldDB" id="A0A1E7RDX6"/>
<dbReference type="Gene3D" id="1.20.5.110">
    <property type="match status" value="1"/>
</dbReference>
<feature type="chain" id="PRO_5043144660" evidence="3">
    <location>
        <begin position="19"/>
        <end position="270"/>
    </location>
</feature>
<keyword evidence="7" id="KW-1185">Reference proteome</keyword>
<protein>
    <submittedName>
        <fullName evidence="6">Uncharacterized protein</fullName>
    </submittedName>
</protein>
<dbReference type="InterPro" id="IPR032519">
    <property type="entry name" value="YbgF_tri"/>
</dbReference>
<feature type="compositionally biased region" description="Low complexity" evidence="2">
    <location>
        <begin position="135"/>
        <end position="145"/>
    </location>
</feature>
<proteinExistence type="predicted"/>
<dbReference type="SUPFAM" id="SSF48452">
    <property type="entry name" value="TPR-like"/>
    <property type="match status" value="1"/>
</dbReference>
<dbReference type="OrthoDB" id="9768142at2"/>
<feature type="region of interest" description="Disordered" evidence="2">
    <location>
        <begin position="99"/>
        <end position="145"/>
    </location>
</feature>
<sequence>MKKIAFLSCTLLSCSVFAAPIQQGSLSVNTPIAENNSGTTPLQQQPSQLWELRQLVDQLQTEVRQLRGQLEEKDNQIDQLTQDIKSRYDDLDQRLELLNQKVDPDSANTDDENNGPAETDQKPDATPASSPIGSNTATTNKPNTAKNDQEAYELAYEAYQQGGAAKAIKPMENFINQYPRSPYVSHAYYWLGEFHLSTTPPNFKAAKDNFSIVAGNYPQSSKAPISLYRLSEISKNITHNIPEAKDYYLRLIQKYPNSDEAQKAKKEINL</sequence>
<dbReference type="InterPro" id="IPR039565">
    <property type="entry name" value="BamD-like"/>
</dbReference>
<organism evidence="6 7">
    <name type="scientific">Acinetobacter qingfengensis</name>
    <dbReference type="NCBI Taxonomy" id="1262585"/>
    <lineage>
        <taxon>Bacteria</taxon>
        <taxon>Pseudomonadati</taxon>
        <taxon>Pseudomonadota</taxon>
        <taxon>Gammaproteobacteria</taxon>
        <taxon>Moraxellales</taxon>
        <taxon>Moraxellaceae</taxon>
        <taxon>Acinetobacter</taxon>
    </lineage>
</organism>
<keyword evidence="1 3" id="KW-0732">Signal</keyword>
<dbReference type="Proteomes" id="UP000185895">
    <property type="component" value="Unassembled WGS sequence"/>
</dbReference>
<feature type="domain" description="Outer membrane lipoprotein BamD-like" evidence="4">
    <location>
        <begin position="140"/>
        <end position="268"/>
    </location>
</feature>
<dbReference type="Gene3D" id="1.25.40.10">
    <property type="entry name" value="Tetratricopeptide repeat domain"/>
    <property type="match status" value="1"/>
</dbReference>